<reference evidence="1" key="1">
    <citation type="submission" date="2024-06" db="EMBL/GenBank/DDBJ databases">
        <authorList>
            <consortium name="consrtm"/>
            <person name="Uemura M."/>
            <person name="Terahara T."/>
        </authorList>
    </citation>
    <scope>NUCLEOTIDE SEQUENCE</scope>
    <source>
        <strain evidence="1">KM77-8</strain>
    </source>
</reference>
<dbReference type="EMBL" id="AP035768">
    <property type="protein sequence ID" value="BFO15283.1"/>
    <property type="molecule type" value="Genomic_DNA"/>
</dbReference>
<evidence type="ECO:0000313" key="1">
    <source>
        <dbReference type="EMBL" id="BFO15283.1"/>
    </source>
</evidence>
<reference evidence="1" key="2">
    <citation type="submission" date="2024-07" db="EMBL/GenBank/DDBJ databases">
        <title>Streptomyces haneummycinica sp. nov., a new antibiotic-producing actinobacterium isolated from marine sediment.</title>
        <authorList>
            <person name="Uemura M."/>
            <person name="Hamada M."/>
            <person name="Hirano S."/>
            <person name="Kobayashi K."/>
            <person name="Ohshiro T."/>
            <person name="Kobayashi T."/>
            <person name="Terahara T."/>
        </authorList>
    </citation>
    <scope>NUCLEOTIDE SEQUENCE</scope>
    <source>
        <strain evidence="1">KM77-8</strain>
    </source>
</reference>
<proteinExistence type="predicted"/>
<sequence length="130" mass="13240">MRGAGTDGPGGGEAVDEEEASAVFRVRVRVGQYGLTRARVGDGEPVVAVGRPQDEFDEVLVLPAASVTNGVGDQFGGQEAEVVTEMGAEDARQRFRDSVAGSSYGGRVGGKMPVGGYEGISGMANSSGCV</sequence>
<accession>A0AAT9HDA3</accession>
<dbReference type="AlphaFoldDB" id="A0AAT9HDA3"/>
<organism evidence="1">
    <name type="scientific">Streptomyces haneummycinicus</name>
    <dbReference type="NCBI Taxonomy" id="3074435"/>
    <lineage>
        <taxon>Bacteria</taxon>
        <taxon>Bacillati</taxon>
        <taxon>Actinomycetota</taxon>
        <taxon>Actinomycetes</taxon>
        <taxon>Kitasatosporales</taxon>
        <taxon>Streptomycetaceae</taxon>
        <taxon>Streptomyces</taxon>
    </lineage>
</organism>
<gene>
    <name evidence="1" type="ORF">SHKM778_16710</name>
</gene>
<name>A0AAT9HDA3_9ACTN</name>
<protein>
    <submittedName>
        <fullName evidence="1">Uncharacterized protein</fullName>
    </submittedName>
</protein>